<protein>
    <recommendedName>
        <fullName evidence="1">Reverse transcriptase domain-containing protein</fullName>
    </recommendedName>
</protein>
<dbReference type="Pfam" id="PF00078">
    <property type="entry name" value="RVT_1"/>
    <property type="match status" value="1"/>
</dbReference>
<dbReference type="InterPro" id="IPR000477">
    <property type="entry name" value="RT_dom"/>
</dbReference>
<dbReference type="EMBL" id="JACGWN010000013">
    <property type="protein sequence ID" value="KAL0411475.1"/>
    <property type="molecule type" value="Genomic_DNA"/>
</dbReference>
<dbReference type="InterPro" id="IPR043502">
    <property type="entry name" value="DNA/RNA_pol_sf"/>
</dbReference>
<dbReference type="AlphaFoldDB" id="A0AAW2U2E4"/>
<gene>
    <name evidence="2" type="ORF">Slati_3737200</name>
</gene>
<reference evidence="2" key="1">
    <citation type="submission" date="2020-06" db="EMBL/GenBank/DDBJ databases">
        <authorList>
            <person name="Li T."/>
            <person name="Hu X."/>
            <person name="Zhang T."/>
            <person name="Song X."/>
            <person name="Zhang H."/>
            <person name="Dai N."/>
            <person name="Sheng W."/>
            <person name="Hou X."/>
            <person name="Wei L."/>
        </authorList>
    </citation>
    <scope>NUCLEOTIDE SEQUENCE</scope>
    <source>
        <strain evidence="2">KEN1</strain>
        <tissue evidence="2">Leaf</tissue>
    </source>
</reference>
<reference evidence="2" key="2">
    <citation type="journal article" date="2024" name="Plant">
        <title>Genomic evolution and insights into agronomic trait innovations of Sesamum species.</title>
        <authorList>
            <person name="Miao H."/>
            <person name="Wang L."/>
            <person name="Qu L."/>
            <person name="Liu H."/>
            <person name="Sun Y."/>
            <person name="Le M."/>
            <person name="Wang Q."/>
            <person name="Wei S."/>
            <person name="Zheng Y."/>
            <person name="Lin W."/>
            <person name="Duan Y."/>
            <person name="Cao H."/>
            <person name="Xiong S."/>
            <person name="Wang X."/>
            <person name="Wei L."/>
            <person name="Li C."/>
            <person name="Ma Q."/>
            <person name="Ju M."/>
            <person name="Zhao R."/>
            <person name="Li G."/>
            <person name="Mu C."/>
            <person name="Tian Q."/>
            <person name="Mei H."/>
            <person name="Zhang T."/>
            <person name="Gao T."/>
            <person name="Zhang H."/>
        </authorList>
    </citation>
    <scope>NUCLEOTIDE SEQUENCE</scope>
    <source>
        <strain evidence="2">KEN1</strain>
    </source>
</reference>
<dbReference type="SUPFAM" id="SSF56672">
    <property type="entry name" value="DNA/RNA polymerases"/>
    <property type="match status" value="1"/>
</dbReference>
<feature type="domain" description="Reverse transcriptase" evidence="1">
    <location>
        <begin position="1"/>
        <end position="73"/>
    </location>
</feature>
<dbReference type="InterPro" id="IPR053134">
    <property type="entry name" value="RNA-dir_DNA_polymerase"/>
</dbReference>
<accession>A0AAW2U2E4</accession>
<dbReference type="PANTHER" id="PTHR24559:SF444">
    <property type="entry name" value="REVERSE TRANSCRIPTASE DOMAIN-CONTAINING PROTEIN"/>
    <property type="match status" value="1"/>
</dbReference>
<evidence type="ECO:0000313" key="2">
    <source>
        <dbReference type="EMBL" id="KAL0411475.1"/>
    </source>
</evidence>
<dbReference type="InterPro" id="IPR043128">
    <property type="entry name" value="Rev_trsase/Diguanyl_cyclase"/>
</dbReference>
<proteinExistence type="predicted"/>
<comment type="caution">
    <text evidence="2">The sequence shown here is derived from an EMBL/GenBank/DDBJ whole genome shotgun (WGS) entry which is preliminary data.</text>
</comment>
<organism evidence="2">
    <name type="scientific">Sesamum latifolium</name>
    <dbReference type="NCBI Taxonomy" id="2727402"/>
    <lineage>
        <taxon>Eukaryota</taxon>
        <taxon>Viridiplantae</taxon>
        <taxon>Streptophyta</taxon>
        <taxon>Embryophyta</taxon>
        <taxon>Tracheophyta</taxon>
        <taxon>Spermatophyta</taxon>
        <taxon>Magnoliopsida</taxon>
        <taxon>eudicotyledons</taxon>
        <taxon>Gunneridae</taxon>
        <taxon>Pentapetalae</taxon>
        <taxon>asterids</taxon>
        <taxon>lamiids</taxon>
        <taxon>Lamiales</taxon>
        <taxon>Pedaliaceae</taxon>
        <taxon>Sesamum</taxon>
    </lineage>
</organism>
<dbReference type="PANTHER" id="PTHR24559">
    <property type="entry name" value="TRANSPOSON TY3-I GAG-POL POLYPROTEIN"/>
    <property type="match status" value="1"/>
</dbReference>
<evidence type="ECO:0000259" key="1">
    <source>
        <dbReference type="Pfam" id="PF00078"/>
    </source>
</evidence>
<sequence length="89" mass="10664">MPYGLKNAGATYQYLVDHMFPQELGRNMEVYIDDMLVKNRQMNQHLVDLAETFDTLRKYHMKLNPAKCIFWSNKWQVPRIHGYREGDRS</sequence>
<dbReference type="Gene3D" id="3.30.70.270">
    <property type="match status" value="1"/>
</dbReference>
<name>A0AAW2U2E4_9LAMI</name>